<feature type="domain" description="HipA N-terminal subdomain 1" evidence="5">
    <location>
        <begin position="31"/>
        <end position="124"/>
    </location>
</feature>
<organism evidence="6 7">
    <name type="scientific">Salinibacterium xinjiangense</name>
    <dbReference type="NCBI Taxonomy" id="386302"/>
    <lineage>
        <taxon>Bacteria</taxon>
        <taxon>Bacillati</taxon>
        <taxon>Actinomycetota</taxon>
        <taxon>Actinomycetes</taxon>
        <taxon>Micrococcales</taxon>
        <taxon>Microbacteriaceae</taxon>
        <taxon>Salinibacterium</taxon>
    </lineage>
</organism>
<evidence type="ECO:0000313" key="6">
    <source>
        <dbReference type="EMBL" id="SOE65779.1"/>
    </source>
</evidence>
<evidence type="ECO:0000256" key="3">
    <source>
        <dbReference type="ARBA" id="ARBA00022777"/>
    </source>
</evidence>
<dbReference type="Pfam" id="PF13657">
    <property type="entry name" value="Couple_hipA"/>
    <property type="match status" value="1"/>
</dbReference>
<reference evidence="6 7" key="1">
    <citation type="submission" date="2017-09" db="EMBL/GenBank/DDBJ databases">
        <authorList>
            <person name="Ehlers B."/>
            <person name="Leendertz F.H."/>
        </authorList>
    </citation>
    <scope>NUCLEOTIDE SEQUENCE [LARGE SCALE GENOMIC DNA]</scope>
    <source>
        <strain evidence="6 7">CGMCC 1.05381</strain>
    </source>
</reference>
<keyword evidence="2" id="KW-0808">Transferase</keyword>
<evidence type="ECO:0000259" key="5">
    <source>
        <dbReference type="Pfam" id="PF13657"/>
    </source>
</evidence>
<sequence length="417" mass="45543">MSDHAFVWVWLPGATDPVVAGRVQQQVQAGRPASYSFTYGRSYLQNPRAVPLLAELPMEQGVQMPASGLEIAGVLLDATPDSWGRRVINERVLGARTRQSEPADLDLLTYMLRSGSDRIGALDFQTSATEYIARNAEHQATLDELMDAAALIEKGEALSPAIADALFLGSSVGGARPKASLIDGGRSLIAKFPSTTDQYPIVKYEGVAMELARRVGITTAKTEVRHTAGRDVLIVERFDRPGDGTRMMQVSALTILGVNPETARGATSYPAVADKIRSSFTQPRAALSELFARIVFNVIVRNTDDHARNTAAFWDGHALTLTPAYDITPSHGRRDSIASHPMAIDVDGDNQSLLAVCIDAAAAYLLSNEEAQEIVDRQVDLVREEWRDAADTARLTTRERDALWETSILNPAIFWER</sequence>
<dbReference type="RefSeq" id="WP_097060716.1">
    <property type="nucleotide sequence ID" value="NZ_BMLC01000001.1"/>
</dbReference>
<dbReference type="Pfam" id="PF07804">
    <property type="entry name" value="HipA_C"/>
    <property type="match status" value="1"/>
</dbReference>
<dbReference type="InterPro" id="IPR012893">
    <property type="entry name" value="HipA-like_C"/>
</dbReference>
<dbReference type="PANTHER" id="PTHR37419">
    <property type="entry name" value="SERINE/THREONINE-PROTEIN KINASE TOXIN HIPA"/>
    <property type="match status" value="1"/>
</dbReference>
<dbReference type="Proteomes" id="UP000219440">
    <property type="component" value="Unassembled WGS sequence"/>
</dbReference>
<comment type="similarity">
    <text evidence="1">Belongs to the HipA Ser/Thr kinase family.</text>
</comment>
<keyword evidence="7" id="KW-1185">Reference proteome</keyword>
<dbReference type="PANTHER" id="PTHR37419:SF8">
    <property type="entry name" value="TOXIN YJJJ"/>
    <property type="match status" value="1"/>
</dbReference>
<proteinExistence type="inferred from homology"/>
<dbReference type="InterPro" id="IPR052028">
    <property type="entry name" value="HipA_Ser/Thr_kinase"/>
</dbReference>
<dbReference type="EMBL" id="OCST01000003">
    <property type="protein sequence ID" value="SOE65779.1"/>
    <property type="molecule type" value="Genomic_DNA"/>
</dbReference>
<feature type="domain" description="HipA-like C-terminal" evidence="4">
    <location>
        <begin position="170"/>
        <end position="386"/>
    </location>
</feature>
<dbReference type="OrthoDB" id="3182374at2"/>
<dbReference type="AlphaFoldDB" id="A0A2C8ZLA2"/>
<gene>
    <name evidence="6" type="ORF">SAMN06296378_1617</name>
</gene>
<dbReference type="GO" id="GO:0005829">
    <property type="term" value="C:cytosol"/>
    <property type="evidence" value="ECO:0007669"/>
    <property type="project" value="TreeGrafter"/>
</dbReference>
<evidence type="ECO:0000259" key="4">
    <source>
        <dbReference type="Pfam" id="PF07804"/>
    </source>
</evidence>
<keyword evidence="3 6" id="KW-0418">Kinase</keyword>
<evidence type="ECO:0000313" key="7">
    <source>
        <dbReference type="Proteomes" id="UP000219440"/>
    </source>
</evidence>
<evidence type="ECO:0000256" key="1">
    <source>
        <dbReference type="ARBA" id="ARBA00010164"/>
    </source>
</evidence>
<accession>A0A2C8ZLA2</accession>
<name>A0A2C8ZLA2_9MICO</name>
<protein>
    <submittedName>
        <fullName evidence="6">Serine/threonine-protein kinase HipA</fullName>
    </submittedName>
</protein>
<dbReference type="GO" id="GO:0004674">
    <property type="term" value="F:protein serine/threonine kinase activity"/>
    <property type="evidence" value="ECO:0007669"/>
    <property type="project" value="TreeGrafter"/>
</dbReference>
<dbReference type="InterPro" id="IPR017508">
    <property type="entry name" value="HipA_N1"/>
</dbReference>
<evidence type="ECO:0000256" key="2">
    <source>
        <dbReference type="ARBA" id="ARBA00022679"/>
    </source>
</evidence>